<dbReference type="Gene3D" id="3.40.630.10">
    <property type="entry name" value="Zn peptidases"/>
    <property type="match status" value="2"/>
</dbReference>
<dbReference type="SUPFAM" id="SSF53187">
    <property type="entry name" value="Zn-dependent exopeptidases"/>
    <property type="match status" value="1"/>
</dbReference>
<dbReference type="GO" id="GO:0046872">
    <property type="term" value="F:metal ion binding"/>
    <property type="evidence" value="ECO:0007669"/>
    <property type="project" value="UniProtKB-KW"/>
</dbReference>
<dbReference type="NCBIfam" id="NF006365">
    <property type="entry name" value="PRK08588.1"/>
    <property type="match status" value="1"/>
</dbReference>
<dbReference type="GO" id="GO:0006508">
    <property type="term" value="P:proteolysis"/>
    <property type="evidence" value="ECO:0007669"/>
    <property type="project" value="InterPro"/>
</dbReference>
<dbReference type="RefSeq" id="WP_094723301.1">
    <property type="nucleotide sequence ID" value="NZ_MWWS01000007.1"/>
</dbReference>
<evidence type="ECO:0000259" key="14">
    <source>
        <dbReference type="Pfam" id="PF07687"/>
    </source>
</evidence>
<keyword evidence="11" id="KW-0170">Cobalt</keyword>
<evidence type="ECO:0000256" key="7">
    <source>
        <dbReference type="ARBA" id="ARBA00022605"/>
    </source>
</evidence>
<dbReference type="GO" id="GO:0009014">
    <property type="term" value="F:succinyl-diaminopimelate desuccinylase activity"/>
    <property type="evidence" value="ECO:0007669"/>
    <property type="project" value="UniProtKB-EC"/>
</dbReference>
<dbReference type="PROSITE" id="PS00758">
    <property type="entry name" value="ARGE_DAPE_CPG2_1"/>
    <property type="match status" value="1"/>
</dbReference>
<keyword evidence="9" id="KW-0378">Hydrolase</keyword>
<dbReference type="GO" id="GO:0009089">
    <property type="term" value="P:lysine biosynthetic process via diaminopimelate"/>
    <property type="evidence" value="ECO:0007669"/>
    <property type="project" value="UniProtKB-UniPathway"/>
</dbReference>
<evidence type="ECO:0000313" key="16">
    <source>
        <dbReference type="Proteomes" id="UP000216004"/>
    </source>
</evidence>
<gene>
    <name evidence="15" type="ORF">BOCO_1216</name>
</gene>
<evidence type="ECO:0000256" key="4">
    <source>
        <dbReference type="ARBA" id="ARBA00006247"/>
    </source>
</evidence>
<dbReference type="InterPro" id="IPR011650">
    <property type="entry name" value="Peptidase_M20_dimer"/>
</dbReference>
<comment type="cofactor">
    <cofactor evidence="1">
        <name>Co(2+)</name>
        <dbReference type="ChEBI" id="CHEBI:48828"/>
    </cofactor>
</comment>
<evidence type="ECO:0000256" key="8">
    <source>
        <dbReference type="ARBA" id="ARBA00022723"/>
    </source>
</evidence>
<reference evidence="15 16" key="1">
    <citation type="journal article" date="2017" name="BMC Genomics">
        <title>Comparative genomic and phylogenomic analyses of the Bifidobacteriaceae family.</title>
        <authorList>
            <person name="Lugli G.A."/>
            <person name="Milani C."/>
            <person name="Turroni F."/>
            <person name="Duranti S."/>
            <person name="Mancabelli L."/>
            <person name="Mangifesta M."/>
            <person name="Ferrario C."/>
            <person name="Modesto M."/>
            <person name="Mattarelli P."/>
            <person name="Jiri K."/>
            <person name="van Sinderen D."/>
            <person name="Ventura M."/>
        </authorList>
    </citation>
    <scope>NUCLEOTIDE SEQUENCE [LARGE SCALE GENOMIC DNA]</scope>
    <source>
        <strain evidence="15 16">DSM 22924</strain>
    </source>
</reference>
<feature type="domain" description="Peptidase M20 dimerisation" evidence="14">
    <location>
        <begin position="171"/>
        <end position="276"/>
    </location>
</feature>
<accession>A0A261EQ48</accession>
<dbReference type="EC" id="3.5.1.18" evidence="5"/>
<evidence type="ECO:0000256" key="10">
    <source>
        <dbReference type="ARBA" id="ARBA00022833"/>
    </source>
</evidence>
<evidence type="ECO:0000256" key="1">
    <source>
        <dbReference type="ARBA" id="ARBA00001941"/>
    </source>
</evidence>
<comment type="cofactor">
    <cofactor evidence="2">
        <name>Zn(2+)</name>
        <dbReference type="ChEBI" id="CHEBI:29105"/>
    </cofactor>
</comment>
<evidence type="ECO:0000256" key="12">
    <source>
        <dbReference type="ARBA" id="ARBA00051301"/>
    </source>
</evidence>
<dbReference type="InterPro" id="IPR050072">
    <property type="entry name" value="Peptidase_M20A"/>
</dbReference>
<dbReference type="InterPro" id="IPR010182">
    <property type="entry name" value="ArgE/DapE"/>
</dbReference>
<dbReference type="InterPro" id="IPR002933">
    <property type="entry name" value="Peptidase_M20"/>
</dbReference>
<dbReference type="InterPro" id="IPR036264">
    <property type="entry name" value="Bact_exopeptidase_dim_dom"/>
</dbReference>
<evidence type="ECO:0000256" key="5">
    <source>
        <dbReference type="ARBA" id="ARBA00011921"/>
    </source>
</evidence>
<comment type="similarity">
    <text evidence="4">Belongs to the peptidase M20A family.</text>
</comment>
<dbReference type="SUPFAM" id="SSF55031">
    <property type="entry name" value="Bacterial exopeptidase dimerisation domain"/>
    <property type="match status" value="1"/>
</dbReference>
<dbReference type="PANTHER" id="PTHR43808">
    <property type="entry name" value="ACETYLORNITHINE DEACETYLASE"/>
    <property type="match status" value="1"/>
</dbReference>
<dbReference type="PRINTS" id="PR00934">
    <property type="entry name" value="XHISDIPTASE"/>
</dbReference>
<dbReference type="PROSITE" id="PS00759">
    <property type="entry name" value="ARGE_DAPE_CPG2_2"/>
    <property type="match status" value="1"/>
</dbReference>
<evidence type="ECO:0000256" key="2">
    <source>
        <dbReference type="ARBA" id="ARBA00001947"/>
    </source>
</evidence>
<dbReference type="InterPro" id="IPR001261">
    <property type="entry name" value="ArgE/DapE_CS"/>
</dbReference>
<dbReference type="CDD" id="cd08659">
    <property type="entry name" value="M20_ArgE_DapE-like"/>
    <property type="match status" value="1"/>
</dbReference>
<keyword evidence="13" id="KW-0175">Coiled coil</keyword>
<evidence type="ECO:0000256" key="11">
    <source>
        <dbReference type="ARBA" id="ARBA00023285"/>
    </source>
</evidence>
<dbReference type="PANTHER" id="PTHR43808:SF8">
    <property type="entry name" value="PEPTIDASE M20 DIMERISATION DOMAIN-CONTAINING PROTEIN"/>
    <property type="match status" value="1"/>
</dbReference>
<dbReference type="EMBL" id="MWWS01000007">
    <property type="protein sequence ID" value="OZG48980.1"/>
    <property type="molecule type" value="Genomic_DNA"/>
</dbReference>
<dbReference type="AlphaFoldDB" id="A0A261EQ48"/>
<keyword evidence="10" id="KW-0862">Zinc</keyword>
<dbReference type="InterPro" id="IPR001160">
    <property type="entry name" value="Peptidase_M20C"/>
</dbReference>
<dbReference type="Pfam" id="PF07687">
    <property type="entry name" value="M20_dimer"/>
    <property type="match status" value="1"/>
</dbReference>
<feature type="coiled-coil region" evidence="13">
    <location>
        <begin position="197"/>
        <end position="224"/>
    </location>
</feature>
<evidence type="ECO:0000313" key="15">
    <source>
        <dbReference type="EMBL" id="OZG48980.1"/>
    </source>
</evidence>
<organism evidence="15 16">
    <name type="scientific">Bombiscardovia coagulans</name>
    <dbReference type="NCBI Taxonomy" id="686666"/>
    <lineage>
        <taxon>Bacteria</taxon>
        <taxon>Bacillati</taxon>
        <taxon>Actinomycetota</taxon>
        <taxon>Actinomycetes</taxon>
        <taxon>Bifidobacteriales</taxon>
        <taxon>Bifidobacteriaceae</taxon>
        <taxon>Bombiscardovia</taxon>
    </lineage>
</organism>
<name>A0A261EQ48_9BIFI</name>
<comment type="caution">
    <text evidence="15">The sequence shown here is derived from an EMBL/GenBank/DDBJ whole genome shotgun (WGS) entry which is preliminary data.</text>
</comment>
<dbReference type="Proteomes" id="UP000216004">
    <property type="component" value="Unassembled WGS sequence"/>
</dbReference>
<evidence type="ECO:0000256" key="13">
    <source>
        <dbReference type="SAM" id="Coils"/>
    </source>
</evidence>
<protein>
    <recommendedName>
        <fullName evidence="6">Probable succinyl-diaminopimelate desuccinylase</fullName>
        <ecNumber evidence="5">3.5.1.18</ecNumber>
    </recommendedName>
</protein>
<keyword evidence="8" id="KW-0479">Metal-binding</keyword>
<evidence type="ECO:0000256" key="3">
    <source>
        <dbReference type="ARBA" id="ARBA00005130"/>
    </source>
</evidence>
<dbReference type="Pfam" id="PF01546">
    <property type="entry name" value="Peptidase_M20"/>
    <property type="match status" value="1"/>
</dbReference>
<keyword evidence="7" id="KW-0028">Amino-acid biosynthesis</keyword>
<dbReference type="Gene3D" id="3.30.70.360">
    <property type="match status" value="1"/>
</dbReference>
<dbReference type="OrthoDB" id="7055905at2"/>
<proteinExistence type="inferred from homology"/>
<comment type="pathway">
    <text evidence="3">Amino-acid biosynthesis; L-lysine biosynthesis via DAP pathway; LL-2,6-diaminopimelate from (S)-tetrahydrodipicolinate (succinylase route): step 3/3.</text>
</comment>
<dbReference type="NCBIfam" id="TIGR01910">
    <property type="entry name" value="DapE-ArgE"/>
    <property type="match status" value="1"/>
</dbReference>
<sequence>MSENEKLDLLRKLVAFKTINGHELPVAEFIQSLLTKEGITSEIVPTGDDRADLVATMGSGHPVLAICGHMDVVDVNTSNWHTDPFTVTPSDDGDTLYGRGTTDMKSGLAAMLIAMIEMKRKNTPLKGSIKLLVTSGEEVGQLGAEILQDKGYMDDVDALLIGEPSGYIGVYASKGELDVRVKATGVAAHSSMPELGVNAVEAMLQVLQKIKEELADRMQKAHNAVLGDTVFNIDTFHGGNQVNAIPASAEAEINIRVIPELPNDEILKTIQATIDSFNSSSKAQISMDVEMNIIPVIGDKDSRLIQLAQKLTPAHMARLQQTPANLKHIQTAEKTLGVTFNPDKLLLIGVSGATDASKLLINHPEGFSFLVFGPGTGSVAHQDNEYVSKAAYLDFIDLYQELFSAYLS</sequence>
<comment type="catalytic activity">
    <reaction evidence="12">
        <text>N-succinyl-(2S,6S)-2,6-diaminopimelate + H2O = (2S,6S)-2,6-diaminopimelate + succinate</text>
        <dbReference type="Rhea" id="RHEA:22608"/>
        <dbReference type="ChEBI" id="CHEBI:15377"/>
        <dbReference type="ChEBI" id="CHEBI:30031"/>
        <dbReference type="ChEBI" id="CHEBI:57609"/>
        <dbReference type="ChEBI" id="CHEBI:58087"/>
        <dbReference type="EC" id="3.5.1.18"/>
    </reaction>
</comment>
<keyword evidence="16" id="KW-1185">Reference proteome</keyword>
<evidence type="ECO:0000256" key="6">
    <source>
        <dbReference type="ARBA" id="ARBA00016853"/>
    </source>
</evidence>
<evidence type="ECO:0000256" key="9">
    <source>
        <dbReference type="ARBA" id="ARBA00022801"/>
    </source>
</evidence>
<dbReference type="UniPathway" id="UPA00034">
    <property type="reaction ID" value="UER00021"/>
</dbReference>